<dbReference type="Proteomes" id="UP001497602">
    <property type="component" value="Unassembled WGS sequence"/>
</dbReference>
<keyword evidence="3" id="KW-1185">Reference proteome</keyword>
<comment type="caution">
    <text evidence="2">The sequence shown here is derived from an EMBL/GenBank/DDBJ whole genome shotgun (WGS) entry which is preliminary data.</text>
</comment>
<reference evidence="2 3" key="1">
    <citation type="submission" date="2024-05" db="EMBL/GenBank/DDBJ databases">
        <authorList>
            <person name="Duchaud E."/>
        </authorList>
    </citation>
    <scope>NUCLEOTIDE SEQUENCE [LARGE SCALE GENOMIC DNA]</scope>
    <source>
        <strain evidence="2">Ena-SAMPLE-TAB-13-05-2024-13:56:06:370-140305</strain>
    </source>
</reference>
<gene>
    <name evidence="2" type="ORF">T190115A13A_160046</name>
</gene>
<sequence>MLHPIFDYIYNITMGVITIALWLAILCKAFKIENKYLPFGFLEIFKTNVLIPMLKGAWKGIKYISKVLFKWLVFTIEKIWYFLVEIIKKLFELLFDPSV</sequence>
<evidence type="ECO:0000313" key="2">
    <source>
        <dbReference type="EMBL" id="CAL2105513.1"/>
    </source>
</evidence>
<protein>
    <submittedName>
        <fullName evidence="2">Uncharacterized protein</fullName>
    </submittedName>
</protein>
<dbReference type="EMBL" id="CAXJRC010000007">
    <property type="protein sequence ID" value="CAL2105513.1"/>
    <property type="molecule type" value="Genomic_DNA"/>
</dbReference>
<proteinExistence type="predicted"/>
<dbReference type="RefSeq" id="WP_348737337.1">
    <property type="nucleotide sequence ID" value="NZ_CAXJRC010000007.1"/>
</dbReference>
<evidence type="ECO:0000256" key="1">
    <source>
        <dbReference type="SAM" id="Phobius"/>
    </source>
</evidence>
<accession>A0ABM9PIS9</accession>
<keyword evidence="1" id="KW-0812">Transmembrane</keyword>
<name>A0ABM9PIS9_9FLAO</name>
<organism evidence="2 3">
    <name type="scientific">Tenacibaculum vairaonense</name>
    <dbReference type="NCBI Taxonomy" id="3137860"/>
    <lineage>
        <taxon>Bacteria</taxon>
        <taxon>Pseudomonadati</taxon>
        <taxon>Bacteroidota</taxon>
        <taxon>Flavobacteriia</taxon>
        <taxon>Flavobacteriales</taxon>
        <taxon>Flavobacteriaceae</taxon>
        <taxon>Tenacibaculum</taxon>
    </lineage>
</organism>
<keyword evidence="1" id="KW-1133">Transmembrane helix</keyword>
<evidence type="ECO:0000313" key="3">
    <source>
        <dbReference type="Proteomes" id="UP001497602"/>
    </source>
</evidence>
<keyword evidence="1" id="KW-0472">Membrane</keyword>
<feature type="transmembrane region" description="Helical" evidence="1">
    <location>
        <begin position="12"/>
        <end position="30"/>
    </location>
</feature>